<sequence>MSDRGGTAQPAIAGGVQVVVGFASTFALVLTGLRAVGATEAEAASGLLVICLAMAPIVIFLSLHTRMPVAIAWSTPGAALLLTTGVPDGGYAAAIGAFVVCGVLIAITGASRTLARAIAAIPGPIAAAMLAGVLLPVCLAPARSMVELPAQTAPIIGAWLVLFVVARRWAVPGAIVVTALVIGVTETFDVAAADLAPAATWTTPAFDAGAIIGLALPLFLVTMASQNITGMTVLASFGYHPPLRPILVTTGGATALTAPFGVFAINLAAISAALVAGPEGGPDPSRRWIGGVTSGAAYVVVGLSAGAAAALLAAAPPLLIEAVAGLALLGALAAALGGAMADGEHREAAVVTLVVSASAITALSISAPFWGLVAGLVVLGAQRLRRRPEPA</sequence>
<keyword evidence="1" id="KW-0812">Transmembrane</keyword>
<organism evidence="2 3">
    <name type="scientific">Svornostia abyssi</name>
    <dbReference type="NCBI Taxonomy" id="2898438"/>
    <lineage>
        <taxon>Bacteria</taxon>
        <taxon>Bacillati</taxon>
        <taxon>Actinomycetota</taxon>
        <taxon>Thermoleophilia</taxon>
        <taxon>Solirubrobacterales</taxon>
        <taxon>Baekduiaceae</taxon>
        <taxon>Svornostia</taxon>
    </lineage>
</organism>
<feature type="transmembrane region" description="Helical" evidence="1">
    <location>
        <begin position="43"/>
        <end position="63"/>
    </location>
</feature>
<keyword evidence="1" id="KW-0472">Membrane</keyword>
<protein>
    <submittedName>
        <fullName evidence="2">Benzoate/H(+) symporter BenE family transporter</fullName>
    </submittedName>
</protein>
<feature type="transmembrane region" description="Helical" evidence="1">
    <location>
        <begin position="322"/>
        <end position="341"/>
    </location>
</feature>
<dbReference type="NCBIfam" id="TIGR00843">
    <property type="entry name" value="benE"/>
    <property type="match status" value="1"/>
</dbReference>
<dbReference type="Proteomes" id="UP001058860">
    <property type="component" value="Chromosome"/>
</dbReference>
<dbReference type="InterPro" id="IPR004711">
    <property type="entry name" value="Benzoate_Transporter"/>
</dbReference>
<evidence type="ECO:0000256" key="1">
    <source>
        <dbReference type="SAM" id="Phobius"/>
    </source>
</evidence>
<keyword evidence="1" id="KW-1133">Transmembrane helix</keyword>
<feature type="transmembrane region" description="Helical" evidence="1">
    <location>
        <begin position="148"/>
        <end position="166"/>
    </location>
</feature>
<dbReference type="EMBL" id="CP088295">
    <property type="protein sequence ID" value="UUY04045.1"/>
    <property type="molecule type" value="Genomic_DNA"/>
</dbReference>
<evidence type="ECO:0000313" key="2">
    <source>
        <dbReference type="EMBL" id="UUY04045.1"/>
    </source>
</evidence>
<keyword evidence="3" id="KW-1185">Reference proteome</keyword>
<feature type="transmembrane region" description="Helical" evidence="1">
    <location>
        <begin position="246"/>
        <end position="275"/>
    </location>
</feature>
<feature type="transmembrane region" description="Helical" evidence="1">
    <location>
        <begin position="90"/>
        <end position="110"/>
    </location>
</feature>
<feature type="transmembrane region" description="Helical" evidence="1">
    <location>
        <begin position="205"/>
        <end position="225"/>
    </location>
</feature>
<dbReference type="PANTHER" id="PTHR30199:SF0">
    <property type="entry name" value="INNER MEMBRANE PROTEIN YDCO"/>
    <property type="match status" value="1"/>
</dbReference>
<accession>A0ABY5PHM8</accession>
<feature type="transmembrane region" description="Helical" evidence="1">
    <location>
        <begin position="353"/>
        <end position="379"/>
    </location>
</feature>
<feature type="transmembrane region" description="Helical" evidence="1">
    <location>
        <begin position="117"/>
        <end position="142"/>
    </location>
</feature>
<feature type="transmembrane region" description="Helical" evidence="1">
    <location>
        <begin position="295"/>
        <end position="315"/>
    </location>
</feature>
<dbReference type="Pfam" id="PF03594">
    <property type="entry name" value="BenE"/>
    <property type="match status" value="1"/>
</dbReference>
<feature type="transmembrane region" description="Helical" evidence="1">
    <location>
        <begin position="173"/>
        <end position="193"/>
    </location>
</feature>
<evidence type="ECO:0000313" key="3">
    <source>
        <dbReference type="Proteomes" id="UP001058860"/>
    </source>
</evidence>
<name>A0ABY5PHM8_9ACTN</name>
<proteinExistence type="predicted"/>
<gene>
    <name evidence="2" type="ORF">LRS13_00500</name>
</gene>
<feature type="transmembrane region" description="Helical" evidence="1">
    <location>
        <begin position="12"/>
        <end position="31"/>
    </location>
</feature>
<dbReference type="PANTHER" id="PTHR30199">
    <property type="entry name" value="MFS FAMILY TRANSPORTER, PREDICTED SUBSTRATE BENZOATE"/>
    <property type="match status" value="1"/>
</dbReference>
<dbReference type="RefSeq" id="WP_353864541.1">
    <property type="nucleotide sequence ID" value="NZ_CP088295.1"/>
</dbReference>
<reference evidence="3" key="1">
    <citation type="submission" date="2021-11" db="EMBL/GenBank/DDBJ databases">
        <title>Cultivation dependent microbiological survey of springs from the worlds oldest radium mine currently devoted to the extraction of radon-saturated water.</title>
        <authorList>
            <person name="Kapinusova G."/>
            <person name="Smrhova T."/>
            <person name="Strejcek M."/>
            <person name="Suman J."/>
            <person name="Jani K."/>
            <person name="Pajer P."/>
            <person name="Uhlik O."/>
        </authorList>
    </citation>
    <scope>NUCLEOTIDE SEQUENCE [LARGE SCALE GENOMIC DNA]</scope>
    <source>
        <strain evidence="3">J379</strain>
    </source>
</reference>